<evidence type="ECO:0000313" key="2">
    <source>
        <dbReference type="EMBL" id="KAJ8477732.1"/>
    </source>
</evidence>
<comment type="caution">
    <text evidence="2">The sequence shown here is derived from an EMBL/GenBank/DDBJ whole genome shotgun (WGS) entry which is preliminary data.</text>
</comment>
<organism evidence="2 3">
    <name type="scientific">Ensete ventricosum</name>
    <name type="common">Abyssinian banana</name>
    <name type="synonym">Musa ensete</name>
    <dbReference type="NCBI Taxonomy" id="4639"/>
    <lineage>
        <taxon>Eukaryota</taxon>
        <taxon>Viridiplantae</taxon>
        <taxon>Streptophyta</taxon>
        <taxon>Embryophyta</taxon>
        <taxon>Tracheophyta</taxon>
        <taxon>Spermatophyta</taxon>
        <taxon>Magnoliopsida</taxon>
        <taxon>Liliopsida</taxon>
        <taxon>Zingiberales</taxon>
        <taxon>Musaceae</taxon>
        <taxon>Ensete</taxon>
    </lineage>
</organism>
<name>A0AAV8QH58_ENSVE</name>
<dbReference type="EMBL" id="JAQQAF010000006">
    <property type="protein sequence ID" value="KAJ8477732.1"/>
    <property type="molecule type" value="Genomic_DNA"/>
</dbReference>
<feature type="compositionally biased region" description="Pro residues" evidence="1">
    <location>
        <begin position="1"/>
        <end position="22"/>
    </location>
</feature>
<evidence type="ECO:0000256" key="1">
    <source>
        <dbReference type="SAM" id="MobiDB-lite"/>
    </source>
</evidence>
<dbReference type="Proteomes" id="UP001222027">
    <property type="component" value="Unassembled WGS sequence"/>
</dbReference>
<sequence>MPWPCPPPMPRRDSLPPPPPPAAAEKALRGKELSISASVSTFNLGRKRKGKGKKKHHRPSTGVDITVIPSPLNPKISTLTHGGWESSGFLGR</sequence>
<evidence type="ECO:0000313" key="3">
    <source>
        <dbReference type="Proteomes" id="UP001222027"/>
    </source>
</evidence>
<proteinExistence type="predicted"/>
<dbReference type="AlphaFoldDB" id="A0AAV8QH58"/>
<feature type="compositionally biased region" description="Basic residues" evidence="1">
    <location>
        <begin position="45"/>
        <end position="59"/>
    </location>
</feature>
<accession>A0AAV8QH58</accession>
<protein>
    <submittedName>
        <fullName evidence="2">Uncharacterized protein</fullName>
    </submittedName>
</protein>
<reference evidence="2 3" key="1">
    <citation type="submission" date="2022-12" db="EMBL/GenBank/DDBJ databases">
        <title>Chromosome-scale assembly of the Ensete ventricosum genome.</title>
        <authorList>
            <person name="Dussert Y."/>
            <person name="Stocks J."/>
            <person name="Wendawek A."/>
            <person name="Woldeyes F."/>
            <person name="Nichols R.A."/>
            <person name="Borrell J.S."/>
        </authorList>
    </citation>
    <scope>NUCLEOTIDE SEQUENCE [LARGE SCALE GENOMIC DNA]</scope>
    <source>
        <strain evidence="3">cv. Maze</strain>
        <tissue evidence="2">Seeds</tissue>
    </source>
</reference>
<keyword evidence="3" id="KW-1185">Reference proteome</keyword>
<feature type="region of interest" description="Disordered" evidence="1">
    <location>
        <begin position="1"/>
        <end position="92"/>
    </location>
</feature>
<gene>
    <name evidence="2" type="ORF">OPV22_021459</name>
</gene>